<dbReference type="RefSeq" id="YP_006299862.1">
    <property type="nucleotide sequence ID" value="NC_017862.1"/>
</dbReference>
<dbReference type="GeneID" id="12730457"/>
<feature type="non-terminal residue" evidence="1">
    <location>
        <position position="1"/>
    </location>
</feature>
<name>E7C0H4_9PAPI</name>
<organism evidence="1 2">
    <name type="scientific">Equus caballus papillomavirus 3</name>
    <dbReference type="NCBI Taxonomy" id="940834"/>
    <lineage>
        <taxon>Viruses</taxon>
        <taxon>Monodnaviria</taxon>
        <taxon>Shotokuvirae</taxon>
        <taxon>Cossaviricota</taxon>
        <taxon>Papovaviricetes</taxon>
        <taxon>Zurhausenvirales</taxon>
        <taxon>Papillomaviridae</taxon>
        <taxon>Firstpapillomavirinae</taxon>
        <taxon>Dyorhopapillomavirus</taxon>
        <taxon>Dyorhopapillomavirus 1</taxon>
    </lineage>
</organism>
<dbReference type="OrthoDB" id="35915at10239"/>
<sequence>IPKGYTIVRGPLKSIMRTLQLKQKSTLKQMFGKSCFKTKHFLLSPAELPRRTPQSLLDLAYQAATSRTAQQRSPVYFPLRLPPCLLNSSLYQRNCYREVLRGTAEALGEAAHTGAWGPLPMSPVPGPYARGELDSYLPPPACRRLYRAQLYHQRQVLLLYLQYYPQVDAGPPAGP</sequence>
<accession>E7C0H4</accession>
<evidence type="ECO:0000313" key="1">
    <source>
        <dbReference type="EMBL" id="ADV03085.1"/>
    </source>
</evidence>
<reference evidence="1 2" key="1">
    <citation type="journal article" date="2011" name="Vet. Microbiol.">
        <title>Identification of two novel equine papillomavirus sequences suggests three genera in one cluster.</title>
        <authorList>
            <person name="Lange C.E."/>
            <person name="Tobler K."/>
            <person name="Ackermann M."/>
            <person name="Favrot C."/>
        </authorList>
    </citation>
    <scope>NUCLEOTIDE SEQUENCE [LARGE SCALE GENOMIC DNA]</scope>
    <source>
        <strain evidence="1">Haflinger</strain>
    </source>
</reference>
<dbReference type="Proteomes" id="UP000052092">
    <property type="component" value="Segment"/>
</dbReference>
<dbReference type="KEGG" id="vg:12730457"/>
<dbReference type="EMBL" id="GU384895">
    <property type="protein sequence ID" value="ADV03085.1"/>
    <property type="molecule type" value="Genomic_DNA"/>
</dbReference>
<protein>
    <submittedName>
        <fullName evidence="1">Putative E4 early protein</fullName>
    </submittedName>
</protein>
<keyword evidence="2" id="KW-1185">Reference proteome</keyword>
<evidence type="ECO:0000313" key="2">
    <source>
        <dbReference type="Proteomes" id="UP000052092"/>
    </source>
</evidence>
<proteinExistence type="predicted"/>